<evidence type="ECO:0000259" key="5">
    <source>
        <dbReference type="PROSITE" id="PS51194"/>
    </source>
</evidence>
<dbReference type="GO" id="GO:0036297">
    <property type="term" value="P:interstrand cross-link repair"/>
    <property type="evidence" value="ECO:0007669"/>
    <property type="project" value="TreeGrafter"/>
</dbReference>
<comment type="caution">
    <text evidence="6">The sequence shown here is derived from an EMBL/GenBank/DDBJ whole genome shotgun (WGS) entry which is preliminary data.</text>
</comment>
<reference evidence="6 7" key="1">
    <citation type="submission" date="2019-03" db="EMBL/GenBank/DDBJ databases">
        <title>Genomic Encyclopedia of Type Strains, Phase IV (KMG-IV): sequencing the most valuable type-strain genomes for metagenomic binning, comparative biology and taxonomic classification.</title>
        <authorList>
            <person name="Goeker M."/>
        </authorList>
    </citation>
    <scope>NUCLEOTIDE SEQUENCE [LARGE SCALE GENOMIC DNA]</scope>
    <source>
        <strain evidence="6 7">DSM 45934</strain>
    </source>
</reference>
<evidence type="ECO:0000256" key="3">
    <source>
        <dbReference type="SAM" id="Coils"/>
    </source>
</evidence>
<dbReference type="InterPro" id="IPR001650">
    <property type="entry name" value="Helicase_C-like"/>
</dbReference>
<dbReference type="SMART" id="SM00487">
    <property type="entry name" value="DEXDc"/>
    <property type="match status" value="1"/>
</dbReference>
<accession>A0A4R2JK92</accession>
<evidence type="ECO:0000256" key="1">
    <source>
        <dbReference type="ARBA" id="ARBA00022741"/>
    </source>
</evidence>
<name>A0A4R2JK92_9PSEU</name>
<dbReference type="SUPFAM" id="SSF52540">
    <property type="entry name" value="P-loop containing nucleoside triphosphate hydrolases"/>
    <property type="match status" value="2"/>
</dbReference>
<keyword evidence="7" id="KW-1185">Reference proteome</keyword>
<feature type="domain" description="Helicase C-terminal" evidence="5">
    <location>
        <begin position="944"/>
        <end position="1128"/>
    </location>
</feature>
<evidence type="ECO:0000259" key="4">
    <source>
        <dbReference type="PROSITE" id="PS51192"/>
    </source>
</evidence>
<dbReference type="Gene3D" id="3.40.50.300">
    <property type="entry name" value="P-loop containing nucleotide triphosphate hydrolases"/>
    <property type="match status" value="2"/>
</dbReference>
<evidence type="ECO:0000313" key="6">
    <source>
        <dbReference type="EMBL" id="TCO59227.1"/>
    </source>
</evidence>
<keyword evidence="2" id="KW-0067">ATP-binding</keyword>
<feature type="coiled-coil region" evidence="3">
    <location>
        <begin position="1226"/>
        <end position="1263"/>
    </location>
</feature>
<evidence type="ECO:0000256" key="2">
    <source>
        <dbReference type="ARBA" id="ARBA00022840"/>
    </source>
</evidence>
<dbReference type="PROSITE" id="PS51192">
    <property type="entry name" value="HELICASE_ATP_BIND_1"/>
    <property type="match status" value="1"/>
</dbReference>
<dbReference type="Pfam" id="PF00270">
    <property type="entry name" value="DEAD"/>
    <property type="match status" value="1"/>
</dbReference>
<dbReference type="InterPro" id="IPR014001">
    <property type="entry name" value="Helicase_ATP-bd"/>
</dbReference>
<dbReference type="InterPro" id="IPR027417">
    <property type="entry name" value="P-loop_NTPase"/>
</dbReference>
<dbReference type="EMBL" id="SLWS01000004">
    <property type="protein sequence ID" value="TCO59227.1"/>
    <property type="molecule type" value="Genomic_DNA"/>
</dbReference>
<dbReference type="RefSeq" id="WP_132116985.1">
    <property type="nucleotide sequence ID" value="NZ_SLWS01000004.1"/>
</dbReference>
<keyword evidence="1" id="KW-0547">Nucleotide-binding</keyword>
<evidence type="ECO:0000313" key="7">
    <source>
        <dbReference type="Proteomes" id="UP000295680"/>
    </source>
</evidence>
<proteinExistence type="predicted"/>
<dbReference type="InterPro" id="IPR018973">
    <property type="entry name" value="MZB"/>
</dbReference>
<dbReference type="GO" id="GO:0006289">
    <property type="term" value="P:nucleotide-excision repair"/>
    <property type="evidence" value="ECO:0007669"/>
    <property type="project" value="TreeGrafter"/>
</dbReference>
<protein>
    <submittedName>
        <fullName evidence="6">Uncharacterized protein DUF1998</fullName>
    </submittedName>
</protein>
<dbReference type="PANTHER" id="PTHR47957:SF3">
    <property type="entry name" value="ATP-DEPENDENT HELICASE HRQ1"/>
    <property type="match status" value="1"/>
</dbReference>
<dbReference type="OrthoDB" id="3197455at2"/>
<gene>
    <name evidence="6" type="ORF">EV192_10468</name>
</gene>
<dbReference type="GO" id="GO:0005524">
    <property type="term" value="F:ATP binding"/>
    <property type="evidence" value="ECO:0007669"/>
    <property type="project" value="UniProtKB-KW"/>
</dbReference>
<dbReference type="Pfam" id="PF00271">
    <property type="entry name" value="Helicase_C"/>
    <property type="match status" value="1"/>
</dbReference>
<feature type="domain" description="Helicase ATP-binding" evidence="4">
    <location>
        <begin position="88"/>
        <end position="287"/>
    </location>
</feature>
<dbReference type="SMART" id="SM00490">
    <property type="entry name" value="HELICc"/>
    <property type="match status" value="1"/>
</dbReference>
<organism evidence="6 7">
    <name type="scientific">Actinocrispum wychmicini</name>
    <dbReference type="NCBI Taxonomy" id="1213861"/>
    <lineage>
        <taxon>Bacteria</taxon>
        <taxon>Bacillati</taxon>
        <taxon>Actinomycetota</taxon>
        <taxon>Actinomycetes</taxon>
        <taxon>Pseudonocardiales</taxon>
        <taxon>Pseudonocardiaceae</taxon>
        <taxon>Actinocrispum</taxon>
    </lineage>
</organism>
<dbReference type="GO" id="GO:0003676">
    <property type="term" value="F:nucleic acid binding"/>
    <property type="evidence" value="ECO:0007669"/>
    <property type="project" value="InterPro"/>
</dbReference>
<dbReference type="InterPro" id="IPR011545">
    <property type="entry name" value="DEAD/DEAH_box_helicase_dom"/>
</dbReference>
<dbReference type="Pfam" id="PF09369">
    <property type="entry name" value="MZB"/>
    <property type="match status" value="1"/>
</dbReference>
<dbReference type="PANTHER" id="PTHR47957">
    <property type="entry name" value="ATP-DEPENDENT HELICASE HRQ1"/>
    <property type="match status" value="1"/>
</dbReference>
<dbReference type="PROSITE" id="PS51194">
    <property type="entry name" value="HELICASE_CTER"/>
    <property type="match status" value="1"/>
</dbReference>
<sequence length="2168" mass="238056">MRPTLAADELRRNITQYLTTTFALDDDTTRAALERFFTDPTDGIFRGPYLRIRTPFREADSGWRKHLDWFPPGFTPYRHQAEAFKRLSTRRGPAQPTLITTGTGSGKTESFLIPILDHCARARRNGQAGVKAILLYPMNALATDQALRIGDSLQDPALAGVTAGLYIGDTSETEFPKVLTGRSEIRRARPDILITNYKMLDLLLQREDDLRLWEDAAPAYVVVDEFHTYDGAQGTDVAMLLRRLAAALGVSEPGRPLGSICPVATSATLASNDATDLDARTQLLSVAGQVFGTPFTDAAVIGEDRLTVEEFVPDKEMDYHLPVPSPQELAALPDPADDPAALEQISVAVLGEPITDPAELGARLRRHILTSAVLAVLSERPADLDEMLARLPRNGVYAWGAAVRTHPRAAATALARFVALLSHARDARNPQRPLVNVEAHLWVRAVTRLLREVSGTPAFLWSDDRPEPDSGGNTVYAVGDDDEARTMVVRQPGRYLPAVYCRHCGRSGWMAISPEANPTELITKLDRIYRANFTTDRRRQRPLMYATEAELAHVGADTSVYVLDPNGDRLRPIDPVRDLTPAGFVGAPILADMRTDQAADEAAADGVCPACGMKNGILFLGAGLATLASVAITELFTGGELAAGERKTLLFNDSVQDAAHRAGFVADRAYTFSLRALLTSQIREDAPKALNDLLADLLGAATEAQTLAAVVPPDLHSQPGVHELLSGAPVSPATWELIGERLAFAAICEFGLRSRQGRTLELTRTAAIEVAIPEPHRIAGLAKDIHQGLAGQIVLAPATPLPDLDRYLTFVHGLLQRLRTSGAIKHHWLDRYIHNGGVRRWLIWGGRSPGMPAFPKGVSAPTFLLQQARGRSGFDFGGAPGSWYVDWAIRCLGIPRATAPAYFAELLPALAGAGVIAAHTTEHDDRVFGLLPGHLHVQLISDDLLADAVLVCDGCHRYQPLFPGNELVWHDKPCPRFRCTGTLRSAGTRAGRDFQIDYYRQLYRNAGPYQVVAAEHTGMLSRGQRERVEEGFRTRAAYTDPNVLSATPTLELGIDIGDLSAVILASLPRRPANYVQRVGRAGRRTGNALLLTLIGRRPRDLYYLADPLEMIAGSITPPGCYLAAVEILHRQYLAHLVDSAARGRLPGVLPMPRRTSQLFGDSGWLAELVTAAVERADELVAGFLALFPLHPDDEVGHQAHSALREFATTGLKKKVADAGASFTRRMDDLRATLRSIEEAMSGLVAQDSEHAQLQRELNAERAQIRRRVNDIGVRADAHSTLVELGLLPNYSLIDSRTKLEATLTWQQVSEADQTSYHSELREYDRAGELALTELAPGNTFYVNGYKHKITGLDVGSEARPLWQVWRLCPDCGHVRTHRATEDTSPCQRCHSSAIADQGSVHKVLAPQRVVARDRREDVRVSDDSDDRDRMYYEVAPAVDIETRHLAPGAWRHESITFGVDFTRRAVIRQFNLGRQRFDVQPTGSVAGEQVRITGFGVCPKCGYATPEDPGQLAATSISDNPHRPWCPRKRNPKAGFDERLILVHELATEAIRILLPAVTIMVDERRTSFAAALRAGIAAHYRGNPEHLKVTKASMPDQETGERRRFLVLYDSLPGGTGYLHRLATPQAFHEVLEVARTVINSCVCVEQGKPACHRCLLAHVPAEEHPLVSRSEALRMLDDLLGPDGAAFVVRDVADAAAIPLSRQVDSELENQFVEGLRAWCNNPRTPGSLGPVTEVDGKEMLDLRVDSPDRTRVTHWQVELQHNFEDQIPDVMFSRLDGPPLRIAVYLDGYRYHASIDKNRIAADARKRMRLRADGMFVFQLTWDDVTNLAGDHHADHAWQPYLGSAQHVARQRYQQLGGRGEELDELIWTNPMQTLLAFLGDPDADRWRLSAEAVLTGLLAHEPSRRELVTTNSDGAPERLRAALHGEAVPASVEGMITVIRHVDGMGCRVVVAVDRRDPTAPVLSGFTVLDDRTGTIEADQEAHRRRWAAWLRWGDVLQFLGSDSGDGMQLAVTDIDLVDPALLAASGGTGAFLALRAAEHGTTPVVDPDPAPSVPVDVSWRGALELLDPDEPELVVLARALAARGVPAPTVGFELGGEGWQAELAWPDRKVGVVVDLVQHRAPDEQRRRDAAYVSAGWETRLAKDWSVDGLVRRIVADSKEDLR</sequence>
<dbReference type="Proteomes" id="UP000295680">
    <property type="component" value="Unassembled WGS sequence"/>
</dbReference>
<keyword evidence="3" id="KW-0175">Coiled coil</keyword>
<dbReference type="GO" id="GO:0043138">
    <property type="term" value="F:3'-5' DNA helicase activity"/>
    <property type="evidence" value="ECO:0007669"/>
    <property type="project" value="TreeGrafter"/>
</dbReference>